<dbReference type="Gene3D" id="1.20.1290.10">
    <property type="entry name" value="AhpD-like"/>
    <property type="match status" value="1"/>
</dbReference>
<sequence length="178" mass="19397">MSNQQSTRTSNPASNPNPTPANAGNSNTSTLNPISTSTSQPPASERSDLFNLGLDTRRAVLGSAHVDRSLETSNAFTLPMQEMITEWAWGNVWNRPGLDRKQRSLLNIGLLIALDRQNELAMHVRGAVRNGLSEIEIREAVMHSTVYCGAPAGMEGMRTVDRVLGEMEAVGEIVRVIK</sequence>
<gene>
    <name evidence="3" type="ORF">ASPCAL08879</name>
</gene>
<feature type="compositionally biased region" description="Low complexity" evidence="1">
    <location>
        <begin position="1"/>
        <end position="28"/>
    </location>
</feature>
<evidence type="ECO:0000259" key="2">
    <source>
        <dbReference type="Pfam" id="PF02627"/>
    </source>
</evidence>
<dbReference type="EMBL" id="CDMC01000007">
    <property type="protein sequence ID" value="CEN62241.1"/>
    <property type="molecule type" value="Genomic_DNA"/>
</dbReference>
<dbReference type="PANTHER" id="PTHR33570:SF2">
    <property type="entry name" value="CARBOXYMUCONOLACTONE DECARBOXYLASE-LIKE DOMAIN-CONTAINING PROTEIN"/>
    <property type="match status" value="1"/>
</dbReference>
<feature type="region of interest" description="Disordered" evidence="1">
    <location>
        <begin position="1"/>
        <end position="48"/>
    </location>
</feature>
<dbReference type="AlphaFoldDB" id="A0A0U5GV15"/>
<keyword evidence="4" id="KW-1185">Reference proteome</keyword>
<dbReference type="InterPro" id="IPR029032">
    <property type="entry name" value="AhpD-like"/>
</dbReference>
<feature type="compositionally biased region" description="Polar residues" evidence="1">
    <location>
        <begin position="29"/>
        <end position="42"/>
    </location>
</feature>
<protein>
    <recommendedName>
        <fullName evidence="2">Carboxymuconolactone decarboxylase-like domain-containing protein</fullName>
    </recommendedName>
</protein>
<proteinExistence type="predicted"/>
<dbReference type="InterPro" id="IPR003779">
    <property type="entry name" value="CMD-like"/>
</dbReference>
<dbReference type="SUPFAM" id="SSF69118">
    <property type="entry name" value="AhpD-like"/>
    <property type="match status" value="1"/>
</dbReference>
<organism evidence="3 4">
    <name type="scientific">Aspergillus calidoustus</name>
    <dbReference type="NCBI Taxonomy" id="454130"/>
    <lineage>
        <taxon>Eukaryota</taxon>
        <taxon>Fungi</taxon>
        <taxon>Dikarya</taxon>
        <taxon>Ascomycota</taxon>
        <taxon>Pezizomycotina</taxon>
        <taxon>Eurotiomycetes</taxon>
        <taxon>Eurotiomycetidae</taxon>
        <taxon>Eurotiales</taxon>
        <taxon>Aspergillaceae</taxon>
        <taxon>Aspergillus</taxon>
        <taxon>Aspergillus subgen. Nidulantes</taxon>
    </lineage>
</organism>
<dbReference type="STRING" id="454130.A0A0U5GV15"/>
<evidence type="ECO:0000313" key="3">
    <source>
        <dbReference type="EMBL" id="CEN62241.1"/>
    </source>
</evidence>
<dbReference type="GO" id="GO:0051920">
    <property type="term" value="F:peroxiredoxin activity"/>
    <property type="evidence" value="ECO:0007669"/>
    <property type="project" value="InterPro"/>
</dbReference>
<accession>A0A0U5GV15</accession>
<name>A0A0U5GV15_ASPCI</name>
<dbReference type="PANTHER" id="PTHR33570">
    <property type="entry name" value="4-CARBOXYMUCONOLACTONE DECARBOXYLASE FAMILY PROTEIN"/>
    <property type="match status" value="1"/>
</dbReference>
<dbReference type="InterPro" id="IPR052512">
    <property type="entry name" value="4CMD/NDH-1_regulator"/>
</dbReference>
<dbReference type="Proteomes" id="UP000054771">
    <property type="component" value="Unassembled WGS sequence"/>
</dbReference>
<dbReference type="Pfam" id="PF02627">
    <property type="entry name" value="CMD"/>
    <property type="match status" value="1"/>
</dbReference>
<evidence type="ECO:0000313" key="4">
    <source>
        <dbReference type="Proteomes" id="UP000054771"/>
    </source>
</evidence>
<evidence type="ECO:0000256" key="1">
    <source>
        <dbReference type="SAM" id="MobiDB-lite"/>
    </source>
</evidence>
<dbReference type="OMA" id="IIAQKAW"/>
<dbReference type="OrthoDB" id="104509at2759"/>
<feature type="domain" description="Carboxymuconolactone decarboxylase-like" evidence="2">
    <location>
        <begin position="80"/>
        <end position="157"/>
    </location>
</feature>
<reference evidence="4" key="1">
    <citation type="journal article" date="2016" name="Genome Announc.">
        <title>Draft genome sequences of fungus Aspergillus calidoustus.</title>
        <authorList>
            <person name="Horn F."/>
            <person name="Linde J."/>
            <person name="Mattern D.J."/>
            <person name="Walther G."/>
            <person name="Guthke R."/>
            <person name="Scherlach K."/>
            <person name="Martin K."/>
            <person name="Brakhage A.A."/>
            <person name="Petzke L."/>
            <person name="Valiante V."/>
        </authorList>
    </citation>
    <scope>NUCLEOTIDE SEQUENCE [LARGE SCALE GENOMIC DNA]</scope>
    <source>
        <strain evidence="4">SF006504</strain>
    </source>
</reference>